<dbReference type="OrthoDB" id="1864014at2"/>
<organism evidence="1 2">
    <name type="scientific">Bacillus pumilus</name>
    <name type="common">Bacillus mesentericus</name>
    <dbReference type="NCBI Taxonomy" id="1408"/>
    <lineage>
        <taxon>Bacteria</taxon>
        <taxon>Bacillati</taxon>
        <taxon>Bacillota</taxon>
        <taxon>Bacilli</taxon>
        <taxon>Bacillales</taxon>
        <taxon>Bacillaceae</taxon>
        <taxon>Bacillus</taxon>
    </lineage>
</organism>
<sequence length="307" mass="35960">MAVSRLTCTCCGKEQSAIQFYKSESPFNKNSGKISVCKSCLQEEFKKAPEDIKHIQSIFRMIDRPFIYDIWMSSQEEAKLKSKGNQLNVFGTYMKNIGMKDFIFKNWSDSEYDVEEQDEYTKQLLLSKSDSGISEQDIQELIHFWGRGLDYEDYVWLQNEYVDFTNRYECDSKGMELLISQICMTMLDIRKRRENGEKVDQQQKTLQDLLGSSNLKPVQETGANGAEQETFGTLLKKYENERPVPEPEERWRDPDKISKYIKVFFLGHLSRMLGVNNKYSDEYWEEIDQLTVNEPTEEDEENSDGLN</sequence>
<proteinExistence type="predicted"/>
<gene>
    <name evidence="1" type="ORF">CEY02_19675</name>
</gene>
<dbReference type="Proteomes" id="UP000228754">
    <property type="component" value="Unassembled WGS sequence"/>
</dbReference>
<protein>
    <submittedName>
        <fullName evidence="1">Uncharacterized protein</fullName>
    </submittedName>
</protein>
<name>A0A2A5IJZ8_BACPU</name>
<accession>A0A2A5IJZ8</accession>
<reference evidence="1 2" key="1">
    <citation type="submission" date="2017-06" db="EMBL/GenBank/DDBJ databases">
        <title>Draft Genome Sequence of Bacillus sp Strain 36R Isolated from saline sediment at Atanasia, Sonora, Mexico.</title>
        <authorList>
            <person name="Sanchez Diaz R."/>
            <person name="Quiroz Macias M.E."/>
            <person name="Ibarra Gamez J.C."/>
            <person name="Enciso Ibarra J."/>
            <person name="Gomez Gil B."/>
            <person name="Galaviz Silva L."/>
        </authorList>
    </citation>
    <scope>NUCLEOTIDE SEQUENCE [LARGE SCALE GENOMIC DNA]</scope>
    <source>
        <strain evidence="1 2">36R_ATNSAL</strain>
    </source>
</reference>
<evidence type="ECO:0000313" key="2">
    <source>
        <dbReference type="Proteomes" id="UP000228754"/>
    </source>
</evidence>
<comment type="caution">
    <text evidence="1">The sequence shown here is derived from an EMBL/GenBank/DDBJ whole genome shotgun (WGS) entry which is preliminary data.</text>
</comment>
<dbReference type="EMBL" id="NKHG01000135">
    <property type="protein sequence ID" value="PCK17658.1"/>
    <property type="molecule type" value="Genomic_DNA"/>
</dbReference>
<dbReference type="AlphaFoldDB" id="A0A2A5IJZ8"/>
<evidence type="ECO:0000313" key="1">
    <source>
        <dbReference type="EMBL" id="PCK17658.1"/>
    </source>
</evidence>